<keyword evidence="2" id="KW-1185">Reference proteome</keyword>
<dbReference type="AlphaFoldDB" id="A0AAV2CIW4"/>
<organism evidence="1 2">
    <name type="scientific">Linum trigynum</name>
    <dbReference type="NCBI Taxonomy" id="586398"/>
    <lineage>
        <taxon>Eukaryota</taxon>
        <taxon>Viridiplantae</taxon>
        <taxon>Streptophyta</taxon>
        <taxon>Embryophyta</taxon>
        <taxon>Tracheophyta</taxon>
        <taxon>Spermatophyta</taxon>
        <taxon>Magnoliopsida</taxon>
        <taxon>eudicotyledons</taxon>
        <taxon>Gunneridae</taxon>
        <taxon>Pentapetalae</taxon>
        <taxon>rosids</taxon>
        <taxon>fabids</taxon>
        <taxon>Malpighiales</taxon>
        <taxon>Linaceae</taxon>
        <taxon>Linum</taxon>
    </lineage>
</organism>
<name>A0AAV2CIW4_9ROSI</name>
<dbReference type="Proteomes" id="UP001497516">
    <property type="component" value="Chromosome 1"/>
</dbReference>
<accession>A0AAV2CIW4</accession>
<dbReference type="EMBL" id="OZ034813">
    <property type="protein sequence ID" value="CAL1356517.1"/>
    <property type="molecule type" value="Genomic_DNA"/>
</dbReference>
<protein>
    <submittedName>
        <fullName evidence="1">Uncharacterized protein</fullName>
    </submittedName>
</protein>
<evidence type="ECO:0000313" key="2">
    <source>
        <dbReference type="Proteomes" id="UP001497516"/>
    </source>
</evidence>
<reference evidence="1 2" key="1">
    <citation type="submission" date="2024-04" db="EMBL/GenBank/DDBJ databases">
        <authorList>
            <person name="Fracassetti M."/>
        </authorList>
    </citation>
    <scope>NUCLEOTIDE SEQUENCE [LARGE SCALE GENOMIC DNA]</scope>
</reference>
<proteinExistence type="predicted"/>
<evidence type="ECO:0000313" key="1">
    <source>
        <dbReference type="EMBL" id="CAL1356517.1"/>
    </source>
</evidence>
<gene>
    <name evidence="1" type="ORF">LTRI10_LOCUS4219</name>
</gene>
<sequence length="87" mass="9545">MRKGRGDDLATVAGRGWLWQAAVAAGNGSVIGAQRQEKVGRRQEDDNINLGGGRRRSDVIAWRSPRGERRRRQWDGGGGLCAFRQGV</sequence>